<dbReference type="Gene3D" id="3.30.70.270">
    <property type="match status" value="1"/>
</dbReference>
<evidence type="ECO:0000259" key="4">
    <source>
        <dbReference type="PROSITE" id="PS50887"/>
    </source>
</evidence>
<dbReference type="RefSeq" id="WP_345415329.1">
    <property type="nucleotide sequence ID" value="NZ_AP031496.1"/>
</dbReference>
<dbReference type="InterPro" id="IPR000160">
    <property type="entry name" value="GGDEF_dom"/>
</dbReference>
<dbReference type="Pfam" id="PF00990">
    <property type="entry name" value="GGDEF"/>
    <property type="match status" value="1"/>
</dbReference>
<sequence>MLSPTGTRDRFSKRAALVTQKSPVPDLGDTLTFVQSLQSSLELEVILPLLLERLCLFIPGSRMSYRHESLGIELEFGGPKLKHQFYYQLKTEHQELGEIRISNSKRLNEGHLKAIEENLSHLLFPLRNAMLYQEAIRSARVDALTGVGNRFAFSRSFEREHALAMRHQNDLSLLVLDVDYFKSINDRYGHLVGDQVLREVAQAIQNAMRQTDMVFRYGGEEFTAILTKTDAEGAAVIADRVRKHVADLYIRHEGQRIAVTISIGASSSSDSVDGRAMFEQADNNLYRAKRNGRNQVCSG</sequence>
<keyword evidence="6" id="KW-1185">Reference proteome</keyword>
<comment type="catalytic activity">
    <reaction evidence="3">
        <text>2 GTP = 3',3'-c-di-GMP + 2 diphosphate</text>
        <dbReference type="Rhea" id="RHEA:24898"/>
        <dbReference type="ChEBI" id="CHEBI:33019"/>
        <dbReference type="ChEBI" id="CHEBI:37565"/>
        <dbReference type="ChEBI" id="CHEBI:58805"/>
        <dbReference type="EC" id="2.7.7.65"/>
    </reaction>
</comment>
<dbReference type="PANTHER" id="PTHR45138">
    <property type="entry name" value="REGULATORY COMPONENTS OF SENSORY TRANSDUCTION SYSTEM"/>
    <property type="match status" value="1"/>
</dbReference>
<dbReference type="GO" id="GO:0043709">
    <property type="term" value="P:cell adhesion involved in single-species biofilm formation"/>
    <property type="evidence" value="ECO:0007669"/>
    <property type="project" value="TreeGrafter"/>
</dbReference>
<dbReference type="SUPFAM" id="SSF55073">
    <property type="entry name" value="Nucleotide cyclase"/>
    <property type="match status" value="1"/>
</dbReference>
<dbReference type="CDD" id="cd01949">
    <property type="entry name" value="GGDEF"/>
    <property type="match status" value="1"/>
</dbReference>
<comment type="caution">
    <text evidence="5">The sequence shown here is derived from an EMBL/GenBank/DDBJ whole genome shotgun (WGS) entry which is preliminary data.</text>
</comment>
<dbReference type="PROSITE" id="PS50887">
    <property type="entry name" value="GGDEF"/>
    <property type="match status" value="1"/>
</dbReference>
<proteinExistence type="predicted"/>
<name>A0AAV3TW91_9ALTE</name>
<comment type="cofactor">
    <cofactor evidence="1">
        <name>Mg(2+)</name>
        <dbReference type="ChEBI" id="CHEBI:18420"/>
    </cofactor>
</comment>
<evidence type="ECO:0000313" key="5">
    <source>
        <dbReference type="EMBL" id="GAA4929037.1"/>
    </source>
</evidence>
<evidence type="ECO:0000256" key="3">
    <source>
        <dbReference type="ARBA" id="ARBA00034247"/>
    </source>
</evidence>
<evidence type="ECO:0000256" key="1">
    <source>
        <dbReference type="ARBA" id="ARBA00001946"/>
    </source>
</evidence>
<evidence type="ECO:0000256" key="2">
    <source>
        <dbReference type="ARBA" id="ARBA00012528"/>
    </source>
</evidence>
<dbReference type="InterPro" id="IPR050469">
    <property type="entry name" value="Diguanylate_Cyclase"/>
</dbReference>
<accession>A0AAV3TW91</accession>
<dbReference type="AlphaFoldDB" id="A0AAV3TW91"/>
<dbReference type="GO" id="GO:0005886">
    <property type="term" value="C:plasma membrane"/>
    <property type="evidence" value="ECO:0007669"/>
    <property type="project" value="TreeGrafter"/>
</dbReference>
<reference evidence="6" key="1">
    <citation type="journal article" date="2019" name="Int. J. Syst. Evol. Microbiol.">
        <title>The Global Catalogue of Microorganisms (GCM) 10K type strain sequencing project: providing services to taxonomists for standard genome sequencing and annotation.</title>
        <authorList>
            <consortium name="The Broad Institute Genomics Platform"/>
            <consortium name="The Broad Institute Genome Sequencing Center for Infectious Disease"/>
            <person name="Wu L."/>
            <person name="Ma J."/>
        </authorList>
    </citation>
    <scope>NUCLEOTIDE SEQUENCE [LARGE SCALE GENOMIC DNA]</scope>
    <source>
        <strain evidence="6">JCM 19134</strain>
    </source>
</reference>
<feature type="domain" description="GGDEF" evidence="4">
    <location>
        <begin position="169"/>
        <end position="299"/>
    </location>
</feature>
<gene>
    <name evidence="5" type="ORF">GCM10025791_00860</name>
</gene>
<evidence type="ECO:0000313" key="6">
    <source>
        <dbReference type="Proteomes" id="UP001409585"/>
    </source>
</evidence>
<dbReference type="EMBL" id="BAABLX010000001">
    <property type="protein sequence ID" value="GAA4929037.1"/>
    <property type="molecule type" value="Genomic_DNA"/>
</dbReference>
<dbReference type="SMART" id="SM00267">
    <property type="entry name" value="GGDEF"/>
    <property type="match status" value="1"/>
</dbReference>
<dbReference type="GO" id="GO:0052621">
    <property type="term" value="F:diguanylate cyclase activity"/>
    <property type="evidence" value="ECO:0007669"/>
    <property type="project" value="UniProtKB-EC"/>
</dbReference>
<dbReference type="InterPro" id="IPR043128">
    <property type="entry name" value="Rev_trsase/Diguanyl_cyclase"/>
</dbReference>
<organism evidence="5 6">
    <name type="scientific">Halioxenophilus aromaticivorans</name>
    <dbReference type="NCBI Taxonomy" id="1306992"/>
    <lineage>
        <taxon>Bacteria</taxon>
        <taxon>Pseudomonadati</taxon>
        <taxon>Pseudomonadota</taxon>
        <taxon>Gammaproteobacteria</taxon>
        <taxon>Alteromonadales</taxon>
        <taxon>Alteromonadaceae</taxon>
        <taxon>Halioxenophilus</taxon>
    </lineage>
</organism>
<dbReference type="InterPro" id="IPR029787">
    <property type="entry name" value="Nucleotide_cyclase"/>
</dbReference>
<dbReference type="FunFam" id="3.30.70.270:FF:000001">
    <property type="entry name" value="Diguanylate cyclase domain protein"/>
    <property type="match status" value="1"/>
</dbReference>
<dbReference type="GO" id="GO:1902201">
    <property type="term" value="P:negative regulation of bacterial-type flagellum-dependent cell motility"/>
    <property type="evidence" value="ECO:0007669"/>
    <property type="project" value="TreeGrafter"/>
</dbReference>
<dbReference type="Proteomes" id="UP001409585">
    <property type="component" value="Unassembled WGS sequence"/>
</dbReference>
<dbReference type="PANTHER" id="PTHR45138:SF9">
    <property type="entry name" value="DIGUANYLATE CYCLASE DGCM-RELATED"/>
    <property type="match status" value="1"/>
</dbReference>
<protein>
    <recommendedName>
        <fullName evidence="2">diguanylate cyclase</fullName>
        <ecNumber evidence="2">2.7.7.65</ecNumber>
    </recommendedName>
</protein>
<dbReference type="NCBIfam" id="TIGR00254">
    <property type="entry name" value="GGDEF"/>
    <property type="match status" value="1"/>
</dbReference>
<dbReference type="EC" id="2.7.7.65" evidence="2"/>